<feature type="binding site" evidence="1">
    <location>
        <begin position="89"/>
        <end position="92"/>
    </location>
    <ligand>
        <name>dUMP</name>
        <dbReference type="ChEBI" id="CHEBI:246422"/>
        <note>ligand shared between dimeric partners</note>
    </ligand>
</feature>
<feature type="binding site" description="in other chain" evidence="1">
    <location>
        <position position="172"/>
    </location>
    <ligand>
        <name>dUMP</name>
        <dbReference type="ChEBI" id="CHEBI:246422"/>
        <note>ligand shared between dimeric partners</note>
    </ligand>
</feature>
<comment type="cofactor">
    <cofactor evidence="1">
        <name>FAD</name>
        <dbReference type="ChEBI" id="CHEBI:57692"/>
    </cofactor>
    <text evidence="1">Binds 4 FAD per tetramer. Each FAD binding site is formed by three monomers.</text>
</comment>
<dbReference type="UniPathway" id="UPA00575"/>
<keyword evidence="1" id="KW-0545">Nucleotide biosynthesis</keyword>
<dbReference type="EMBL" id="CP002630">
    <property type="protein sequence ID" value="AEB12089.1"/>
    <property type="molecule type" value="Genomic_DNA"/>
</dbReference>
<dbReference type="InterPro" id="IPR036098">
    <property type="entry name" value="Thymidylate_synthase_ThyX_sf"/>
</dbReference>
<dbReference type="AlphaFoldDB" id="F2NLJ0"/>
<feature type="binding site" description="in other chain" evidence="1">
    <location>
        <begin position="100"/>
        <end position="104"/>
    </location>
    <ligand>
        <name>dUMP</name>
        <dbReference type="ChEBI" id="CHEBI:246422"/>
        <note>ligand shared between dimeric partners</note>
    </ligand>
</feature>
<dbReference type="Proteomes" id="UP000007030">
    <property type="component" value="Chromosome"/>
</dbReference>
<dbReference type="Gene3D" id="3.30.1360.170">
    <property type="match status" value="1"/>
</dbReference>
<keyword evidence="1" id="KW-0521">NADP</keyword>
<feature type="active site" description="Involved in ionization of N3 of dUMP, leading to its activation" evidence="1">
    <location>
        <position position="199"/>
    </location>
</feature>
<feature type="binding site" evidence="1">
    <location>
        <begin position="188"/>
        <end position="190"/>
    </location>
    <ligand>
        <name>FAD</name>
        <dbReference type="ChEBI" id="CHEBI:57692"/>
        <note>ligand shared between neighboring subunits</note>
    </ligand>
</feature>
<dbReference type="SUPFAM" id="SSF69796">
    <property type="entry name" value="Thymidylate synthase-complementing protein Thy1"/>
    <property type="match status" value="1"/>
</dbReference>
<keyword evidence="1" id="KW-0808">Transferase</keyword>
<dbReference type="GO" id="GO:0006231">
    <property type="term" value="P:dTMP biosynthetic process"/>
    <property type="evidence" value="ECO:0007669"/>
    <property type="project" value="UniProtKB-UniRule"/>
</dbReference>
<gene>
    <name evidence="1" type="primary">thyX</name>
    <name evidence="2" type="ordered locus">Marky_1352</name>
</gene>
<dbReference type="STRING" id="869210.Marky_1352"/>
<dbReference type="NCBIfam" id="TIGR02170">
    <property type="entry name" value="thyX"/>
    <property type="match status" value="1"/>
</dbReference>
<dbReference type="OrthoDB" id="9774464at2"/>
<keyword evidence="1" id="KW-0274">FAD</keyword>
<protein>
    <recommendedName>
        <fullName evidence="1">Flavin-dependent thymidylate synthase</fullName>
        <shortName evidence="1">FDTS</shortName>
        <ecNumber evidence="1">2.1.1.148</ecNumber>
    </recommendedName>
    <alternativeName>
        <fullName evidence="1">FAD-dependent thymidylate synthase</fullName>
    </alternativeName>
    <alternativeName>
        <fullName evidence="1">Thymidylate synthase ThyX</fullName>
        <shortName evidence="1">TS</shortName>
        <shortName evidence="1">TSase</shortName>
    </alternativeName>
</protein>
<feature type="binding site" evidence="1">
    <location>
        <position position="100"/>
    </location>
    <ligand>
        <name>FAD</name>
        <dbReference type="ChEBI" id="CHEBI:57692"/>
        <note>ligand shared between neighboring subunits</note>
    </ligand>
</feature>
<dbReference type="eggNOG" id="COG1351">
    <property type="taxonomic scope" value="Bacteria"/>
</dbReference>
<feature type="binding site" evidence="1">
    <location>
        <position position="194"/>
    </location>
    <ligand>
        <name>FAD</name>
        <dbReference type="ChEBI" id="CHEBI:57692"/>
        <note>ligand shared between neighboring subunits</note>
    </ligand>
</feature>
<comment type="catalytic activity">
    <reaction evidence="1">
        <text>dUMP + (6R)-5,10-methylene-5,6,7,8-tetrahydrofolate + NADPH + H(+) = dTMP + (6S)-5,6,7,8-tetrahydrofolate + NADP(+)</text>
        <dbReference type="Rhea" id="RHEA:29043"/>
        <dbReference type="ChEBI" id="CHEBI:15378"/>
        <dbReference type="ChEBI" id="CHEBI:15636"/>
        <dbReference type="ChEBI" id="CHEBI:57453"/>
        <dbReference type="ChEBI" id="CHEBI:57783"/>
        <dbReference type="ChEBI" id="CHEBI:58349"/>
        <dbReference type="ChEBI" id="CHEBI:63528"/>
        <dbReference type="ChEBI" id="CHEBI:246422"/>
        <dbReference type="EC" id="2.1.1.148"/>
    </reaction>
</comment>
<dbReference type="RefSeq" id="WP_013704136.1">
    <property type="nucleotide sequence ID" value="NC_015387.1"/>
</dbReference>
<proteinExistence type="inferred from homology"/>
<dbReference type="GO" id="GO:0050797">
    <property type="term" value="F:thymidylate synthase (FAD) activity"/>
    <property type="evidence" value="ECO:0007669"/>
    <property type="project" value="UniProtKB-UniRule"/>
</dbReference>
<evidence type="ECO:0000256" key="1">
    <source>
        <dbReference type="HAMAP-Rule" id="MF_01408"/>
    </source>
</evidence>
<name>F2NLJ0_MARHT</name>
<dbReference type="PANTHER" id="PTHR34934:SF1">
    <property type="entry name" value="FLAVIN-DEPENDENT THYMIDYLATE SYNTHASE"/>
    <property type="match status" value="1"/>
</dbReference>
<keyword evidence="3" id="KW-1185">Reference proteome</keyword>
<organism evidence="2 3">
    <name type="scientific">Marinithermus hydrothermalis (strain DSM 14884 / JCM 11576 / T1)</name>
    <dbReference type="NCBI Taxonomy" id="869210"/>
    <lineage>
        <taxon>Bacteria</taxon>
        <taxon>Thermotogati</taxon>
        <taxon>Deinococcota</taxon>
        <taxon>Deinococci</taxon>
        <taxon>Thermales</taxon>
        <taxon>Thermaceae</taxon>
        <taxon>Marinithermus</taxon>
    </lineage>
</organism>
<dbReference type="GO" id="GO:0006235">
    <property type="term" value="P:dTTP biosynthetic process"/>
    <property type="evidence" value="ECO:0007669"/>
    <property type="project" value="UniProtKB-UniRule"/>
</dbReference>
<dbReference type="PROSITE" id="PS51331">
    <property type="entry name" value="THYX"/>
    <property type="match status" value="1"/>
</dbReference>
<comment type="subunit">
    <text evidence="1">Homotetramer.</text>
</comment>
<feature type="binding site" evidence="1">
    <location>
        <position position="69"/>
    </location>
    <ligand>
        <name>FAD</name>
        <dbReference type="ChEBI" id="CHEBI:57692"/>
        <note>ligand shared between neighboring subunits</note>
    </ligand>
</feature>
<dbReference type="GO" id="GO:0050660">
    <property type="term" value="F:flavin adenine dinucleotide binding"/>
    <property type="evidence" value="ECO:0007669"/>
    <property type="project" value="UniProtKB-UniRule"/>
</dbReference>
<dbReference type="PANTHER" id="PTHR34934">
    <property type="entry name" value="FLAVIN-DEPENDENT THYMIDYLATE SYNTHASE"/>
    <property type="match status" value="1"/>
</dbReference>
<evidence type="ECO:0000313" key="3">
    <source>
        <dbReference type="Proteomes" id="UP000007030"/>
    </source>
</evidence>
<dbReference type="CDD" id="cd20175">
    <property type="entry name" value="ThyX"/>
    <property type="match status" value="1"/>
</dbReference>
<feature type="binding site" evidence="1">
    <location>
        <position position="199"/>
    </location>
    <ligand>
        <name>dUMP</name>
        <dbReference type="ChEBI" id="CHEBI:246422"/>
        <note>ligand shared between dimeric partners</note>
    </ligand>
</feature>
<dbReference type="HOGENOM" id="CLU_067790_0_0_0"/>
<dbReference type="GO" id="GO:0032259">
    <property type="term" value="P:methylation"/>
    <property type="evidence" value="ECO:0007669"/>
    <property type="project" value="UniProtKB-KW"/>
</dbReference>
<sequence length="283" mass="32072">MAHLTTPEAESILDTPIPVLDKGFVRLVDYMGSDQRIVQAARVSYGAGTKTVREDAALIDYLMRHRHTSPFEMVEFTFHIKAPIFVARQWFRHRTASINEVSARYSVMPDEFYTPAPDALRAQSSKNKQVGEGPLPPEVAQTASQTIAQAQERAYQTYQALLEQGVARELAREVLPVGLYTEFYWKQDLHNLFHFLKLRLDWHAQHEIRAYAKAIAGIVQRVVPLAYAAFEEHLLGGALLSRTELAALRNLIDPEAYRQALEAQGLKPSRVREALEKIFGETE</sequence>
<dbReference type="EC" id="2.1.1.148" evidence="1"/>
<dbReference type="Pfam" id="PF02511">
    <property type="entry name" value="Thy1"/>
    <property type="match status" value="1"/>
</dbReference>
<keyword evidence="1" id="KW-0489">Methyltransferase</keyword>
<comment type="pathway">
    <text evidence="1">Pyrimidine metabolism; dTTP biosynthesis.</text>
</comment>
<dbReference type="InterPro" id="IPR003669">
    <property type="entry name" value="Thymidylate_synthase_ThyX"/>
</dbReference>
<accession>F2NLJ0</accession>
<comment type="function">
    <text evidence="1">Catalyzes the reductive methylation of 2'-deoxyuridine-5'-monophosphate (dUMP) to 2'-deoxythymidine-5'-monophosphate (dTMP) while utilizing 5,10-methylenetetrahydrofolate (mTHF) as the methyl donor, and NADPH and FADH(2) as the reductant.</text>
</comment>
<keyword evidence="1" id="KW-0285">Flavoprotein</keyword>
<evidence type="ECO:0000313" key="2">
    <source>
        <dbReference type="EMBL" id="AEB12089.1"/>
    </source>
</evidence>
<feature type="binding site" evidence="1">
    <location>
        <begin position="92"/>
        <end position="94"/>
    </location>
    <ligand>
        <name>FAD</name>
        <dbReference type="ChEBI" id="CHEBI:57692"/>
        <note>ligand shared between neighboring subunits</note>
    </ligand>
</feature>
<dbReference type="KEGG" id="mhd:Marky_1352"/>
<reference evidence="2 3" key="1">
    <citation type="journal article" date="2012" name="Stand. Genomic Sci.">
        <title>Complete genome sequence of the aerobic, heterotroph Marinithermus hydrothermalis type strain (T1(T)) from a deep-sea hydrothermal vent chimney.</title>
        <authorList>
            <person name="Copeland A."/>
            <person name="Gu W."/>
            <person name="Yasawong M."/>
            <person name="Lapidus A."/>
            <person name="Lucas S."/>
            <person name="Deshpande S."/>
            <person name="Pagani I."/>
            <person name="Tapia R."/>
            <person name="Cheng J.F."/>
            <person name="Goodwin L.A."/>
            <person name="Pitluck S."/>
            <person name="Liolios K."/>
            <person name="Ivanova N."/>
            <person name="Mavromatis K."/>
            <person name="Mikhailova N."/>
            <person name="Pati A."/>
            <person name="Chen A."/>
            <person name="Palaniappan K."/>
            <person name="Land M."/>
            <person name="Pan C."/>
            <person name="Brambilla E.M."/>
            <person name="Rohde M."/>
            <person name="Tindall B.J."/>
            <person name="Sikorski J."/>
            <person name="Goker M."/>
            <person name="Detter J.C."/>
            <person name="Bristow J."/>
            <person name="Eisen J.A."/>
            <person name="Markowitz V."/>
            <person name="Hugenholtz P."/>
            <person name="Kyrpides N.C."/>
            <person name="Klenk H.P."/>
            <person name="Woyke T."/>
        </authorList>
    </citation>
    <scope>NUCLEOTIDE SEQUENCE [LARGE SCALE GENOMIC DNA]</scope>
    <source>
        <strain evidence="3">DSM 14884 / JCM 11576 / T1</strain>
    </source>
</reference>
<dbReference type="HAMAP" id="MF_01408">
    <property type="entry name" value="ThyX"/>
    <property type="match status" value="1"/>
</dbReference>
<comment type="similarity">
    <text evidence="1">Belongs to the thymidylate synthase ThyX family.</text>
</comment>
<dbReference type="GO" id="GO:0004799">
    <property type="term" value="F:thymidylate synthase activity"/>
    <property type="evidence" value="ECO:0007669"/>
    <property type="project" value="TreeGrafter"/>
</dbReference>
<dbReference type="GO" id="GO:0070402">
    <property type="term" value="F:NADPH binding"/>
    <property type="evidence" value="ECO:0007669"/>
    <property type="project" value="TreeGrafter"/>
</dbReference>